<reference evidence="2" key="1">
    <citation type="journal article" date="2020" name="Fungal Divers.">
        <title>Resolving the Mortierellaceae phylogeny through synthesis of multi-gene phylogenetics and phylogenomics.</title>
        <authorList>
            <person name="Vandepol N."/>
            <person name="Liber J."/>
            <person name="Desiro A."/>
            <person name="Na H."/>
            <person name="Kennedy M."/>
            <person name="Barry K."/>
            <person name="Grigoriev I.V."/>
            <person name="Miller A.N."/>
            <person name="O'Donnell K."/>
            <person name="Stajich J.E."/>
            <person name="Bonito G."/>
        </authorList>
    </citation>
    <scope>NUCLEOTIDE SEQUENCE</scope>
    <source>
        <strain evidence="2">NRRL 28262</strain>
    </source>
</reference>
<feature type="non-terminal residue" evidence="2">
    <location>
        <position position="367"/>
    </location>
</feature>
<name>A0AAD4H3Y6_9FUNG</name>
<evidence type="ECO:0000313" key="3">
    <source>
        <dbReference type="Proteomes" id="UP001194580"/>
    </source>
</evidence>
<sequence>MNDQIRSTRPTEALPLLPPHLYSIPGTAASTSSQERSGRDPGLRSKTKRLSKTLPSSPITKQRHRPPKSHTSNKRDLEATSLATELPLPPAPVSALPTPQRRQQPVQLPPPLNLSKDCRPPIDIQPESVAYSPPTSKKGIFIDRPYSFYKVAPKTPQSVTAIDSPFGDPSPVSPIPQTQPWSAAYHNIGSNYQTHPSQSNPFIPPKQFQPFQSSYQSRQQQQEQNHPHQHQSTSRGDSSRKDRPDPEDSIPATTRSHSIGGGGKLQSRQQYEQEQLQHQQQANHTKAEVQVEAAPVRKNSGKNLLRMARQASDSAFRSVGLNRKSSAKKEAQAASALQAKEVEAIPTHNSSSHSRSQQGQQPVHPQH</sequence>
<feature type="region of interest" description="Disordered" evidence="1">
    <location>
        <begin position="160"/>
        <end position="367"/>
    </location>
</feature>
<evidence type="ECO:0000313" key="2">
    <source>
        <dbReference type="EMBL" id="KAG0271127.1"/>
    </source>
</evidence>
<proteinExistence type="predicted"/>
<dbReference type="Proteomes" id="UP001194580">
    <property type="component" value="Unassembled WGS sequence"/>
</dbReference>
<keyword evidence="3" id="KW-1185">Reference proteome</keyword>
<protein>
    <submittedName>
        <fullName evidence="2">Uncharacterized protein</fullName>
    </submittedName>
</protein>
<comment type="caution">
    <text evidence="2">The sequence shown here is derived from an EMBL/GenBank/DDBJ whole genome shotgun (WGS) entry which is preliminary data.</text>
</comment>
<feature type="compositionally biased region" description="Low complexity" evidence="1">
    <location>
        <begin position="350"/>
        <end position="361"/>
    </location>
</feature>
<dbReference type="EMBL" id="JAAAIL010001219">
    <property type="protein sequence ID" value="KAG0271127.1"/>
    <property type="molecule type" value="Genomic_DNA"/>
</dbReference>
<feature type="compositionally biased region" description="Basic and acidic residues" evidence="1">
    <location>
        <begin position="237"/>
        <end position="246"/>
    </location>
</feature>
<gene>
    <name evidence="2" type="ORF">BGZ95_001114</name>
</gene>
<dbReference type="AlphaFoldDB" id="A0AAD4H3Y6"/>
<accession>A0AAD4H3Y6</accession>
<feature type="compositionally biased region" description="Low complexity" evidence="1">
    <location>
        <begin position="266"/>
        <end position="281"/>
    </location>
</feature>
<feature type="compositionally biased region" description="Low complexity" evidence="1">
    <location>
        <begin position="93"/>
        <end position="106"/>
    </location>
</feature>
<feature type="region of interest" description="Disordered" evidence="1">
    <location>
        <begin position="1"/>
        <end position="118"/>
    </location>
</feature>
<feature type="compositionally biased region" description="Low complexity" evidence="1">
    <location>
        <begin position="205"/>
        <end position="224"/>
    </location>
</feature>
<evidence type="ECO:0000256" key="1">
    <source>
        <dbReference type="SAM" id="MobiDB-lite"/>
    </source>
</evidence>
<feature type="compositionally biased region" description="Polar residues" evidence="1">
    <location>
        <begin position="1"/>
        <end position="10"/>
    </location>
</feature>
<organism evidence="2 3">
    <name type="scientific">Linnemannia exigua</name>
    <dbReference type="NCBI Taxonomy" id="604196"/>
    <lineage>
        <taxon>Eukaryota</taxon>
        <taxon>Fungi</taxon>
        <taxon>Fungi incertae sedis</taxon>
        <taxon>Mucoromycota</taxon>
        <taxon>Mortierellomycotina</taxon>
        <taxon>Mortierellomycetes</taxon>
        <taxon>Mortierellales</taxon>
        <taxon>Mortierellaceae</taxon>
        <taxon>Linnemannia</taxon>
    </lineage>
</organism>
<feature type="compositionally biased region" description="Basic residues" evidence="1">
    <location>
        <begin position="61"/>
        <end position="72"/>
    </location>
</feature>
<feature type="compositionally biased region" description="Polar residues" evidence="1">
    <location>
        <begin position="188"/>
        <end position="200"/>
    </location>
</feature>